<dbReference type="Gene3D" id="3.40.50.300">
    <property type="entry name" value="P-loop containing nucleotide triphosphate hydrolases"/>
    <property type="match status" value="1"/>
</dbReference>
<comment type="caution">
    <text evidence="5">The sequence shown here is derived from an EMBL/GenBank/DDBJ whole genome shotgun (WGS) entry which is preliminary data.</text>
</comment>
<dbReference type="GO" id="GO:0005524">
    <property type="term" value="F:ATP binding"/>
    <property type="evidence" value="ECO:0007669"/>
    <property type="project" value="UniProtKB-KW"/>
</dbReference>
<dbReference type="InterPro" id="IPR003439">
    <property type="entry name" value="ABC_transporter-like_ATP-bd"/>
</dbReference>
<dbReference type="PANTHER" id="PTHR45772">
    <property type="entry name" value="CONSERVED COMPONENT OF ABC TRANSPORTER FOR NATURAL AMINO ACIDS-RELATED"/>
    <property type="match status" value="1"/>
</dbReference>
<keyword evidence="1" id="KW-0813">Transport</keyword>
<proteinExistence type="predicted"/>
<accession>A0ABT7KPH2</accession>
<dbReference type="PROSITE" id="PS50893">
    <property type="entry name" value="ABC_TRANSPORTER_2"/>
    <property type="match status" value="1"/>
</dbReference>
<dbReference type="SUPFAM" id="SSF52540">
    <property type="entry name" value="P-loop containing nucleoside triphosphate hydrolases"/>
    <property type="match status" value="1"/>
</dbReference>
<sequence>MVDHPRLLKVNKAAKSFGAVRVLEDVTFTVDRREAVGILGPNGAGKSTLFNLIAGELPLASGSIHFDGVDLGRSPPDVRVKAGIARSYQIPRPFEHMTVFENVLVGATFGSGRSGDQSTACNDILHRTGLYRFAGLAAGSLTLLNRKRLELARAMATEPQLILLDEIAGGLTPAECDELVGLIREIHAAGTTVIWVEHIVNALVRVVDRLIVLAQGTLIADGPPAVVLNDPRVRTEYMGGPSKDVP</sequence>
<gene>
    <name evidence="5" type="ORF">PY650_34155</name>
</gene>
<dbReference type="InterPro" id="IPR051120">
    <property type="entry name" value="ABC_AA/LPS_Transport"/>
</dbReference>
<evidence type="ECO:0000313" key="5">
    <source>
        <dbReference type="EMBL" id="MDL2410534.1"/>
    </source>
</evidence>
<organism evidence="5 6">
    <name type="scientific">Rhizobium calliandrae</name>
    <dbReference type="NCBI Taxonomy" id="1312182"/>
    <lineage>
        <taxon>Bacteria</taxon>
        <taxon>Pseudomonadati</taxon>
        <taxon>Pseudomonadota</taxon>
        <taxon>Alphaproteobacteria</taxon>
        <taxon>Hyphomicrobiales</taxon>
        <taxon>Rhizobiaceae</taxon>
        <taxon>Rhizobium/Agrobacterium group</taxon>
        <taxon>Rhizobium</taxon>
    </lineage>
</organism>
<protein>
    <submittedName>
        <fullName evidence="5">ABC transporter ATP-binding protein</fullName>
    </submittedName>
</protein>
<dbReference type="InterPro" id="IPR003593">
    <property type="entry name" value="AAA+_ATPase"/>
</dbReference>
<dbReference type="SMART" id="SM00382">
    <property type="entry name" value="AAA"/>
    <property type="match status" value="1"/>
</dbReference>
<evidence type="ECO:0000256" key="3">
    <source>
        <dbReference type="ARBA" id="ARBA00022840"/>
    </source>
</evidence>
<dbReference type="Proteomes" id="UP001172630">
    <property type="component" value="Unassembled WGS sequence"/>
</dbReference>
<name>A0ABT7KPH2_9HYPH</name>
<keyword evidence="2" id="KW-0547">Nucleotide-binding</keyword>
<keyword evidence="3 5" id="KW-0067">ATP-binding</keyword>
<keyword evidence="6" id="KW-1185">Reference proteome</keyword>
<dbReference type="Pfam" id="PF00005">
    <property type="entry name" value="ABC_tran"/>
    <property type="match status" value="1"/>
</dbReference>
<dbReference type="CDD" id="cd03219">
    <property type="entry name" value="ABC_Mj1267_LivG_branched"/>
    <property type="match status" value="1"/>
</dbReference>
<evidence type="ECO:0000256" key="2">
    <source>
        <dbReference type="ARBA" id="ARBA00022741"/>
    </source>
</evidence>
<evidence type="ECO:0000256" key="1">
    <source>
        <dbReference type="ARBA" id="ARBA00022448"/>
    </source>
</evidence>
<dbReference type="RefSeq" id="WP_285884425.1">
    <property type="nucleotide sequence ID" value="NZ_JARFYN010000087.1"/>
</dbReference>
<feature type="domain" description="ABC transporter" evidence="4">
    <location>
        <begin position="8"/>
        <end position="240"/>
    </location>
</feature>
<dbReference type="PANTHER" id="PTHR45772:SF7">
    <property type="entry name" value="AMINO ACID ABC TRANSPORTER ATP-BINDING PROTEIN"/>
    <property type="match status" value="1"/>
</dbReference>
<dbReference type="InterPro" id="IPR027417">
    <property type="entry name" value="P-loop_NTPase"/>
</dbReference>
<dbReference type="EMBL" id="JARFYN010000087">
    <property type="protein sequence ID" value="MDL2410534.1"/>
    <property type="molecule type" value="Genomic_DNA"/>
</dbReference>
<evidence type="ECO:0000313" key="6">
    <source>
        <dbReference type="Proteomes" id="UP001172630"/>
    </source>
</evidence>
<evidence type="ECO:0000259" key="4">
    <source>
        <dbReference type="PROSITE" id="PS50893"/>
    </source>
</evidence>
<reference evidence="5" key="1">
    <citation type="submission" date="2023-06" db="EMBL/GenBank/DDBJ databases">
        <title>Phylogenetic Diversity of Rhizobium strains.</title>
        <authorList>
            <person name="Moura F.T."/>
            <person name="Helene L.C.F."/>
            <person name="Hungria M."/>
        </authorList>
    </citation>
    <scope>NUCLEOTIDE SEQUENCE</scope>
    <source>
        <strain evidence="5">CCGE524</strain>
    </source>
</reference>